<proteinExistence type="predicted"/>
<evidence type="ECO:0000313" key="3">
    <source>
        <dbReference type="Proteomes" id="UP000050761"/>
    </source>
</evidence>
<evidence type="ECO:0000313" key="2">
    <source>
        <dbReference type="EMBL" id="VDP33264.1"/>
    </source>
</evidence>
<dbReference type="AlphaFoldDB" id="A0A183GIS1"/>
<reference evidence="4" key="2">
    <citation type="submission" date="2019-09" db="UniProtKB">
        <authorList>
            <consortium name="WormBaseParasite"/>
        </authorList>
    </citation>
    <scope>IDENTIFICATION</scope>
</reference>
<feature type="region of interest" description="Disordered" evidence="1">
    <location>
        <begin position="63"/>
        <end position="82"/>
    </location>
</feature>
<name>A0A183GIS1_HELPZ</name>
<gene>
    <name evidence="2" type="ORF">HPBE_LOCUS22547</name>
</gene>
<dbReference type="EMBL" id="UZAH01034099">
    <property type="protein sequence ID" value="VDP33264.1"/>
    <property type="molecule type" value="Genomic_DNA"/>
</dbReference>
<accession>A0A183GIS1</accession>
<sequence length="82" mass="8887">MKQKTLPSASEAIGLAGVIASNKAMQNGTKSGQMLIERKGEGKIVHRQDGDEKSAKTTRLVDDFNGSSRSRHEAEIECRVAM</sequence>
<protein>
    <submittedName>
        <fullName evidence="2 4">Uncharacterized protein</fullName>
    </submittedName>
</protein>
<evidence type="ECO:0000313" key="4">
    <source>
        <dbReference type="WBParaSite" id="HPBE_0002254801-mRNA-1"/>
    </source>
</evidence>
<organism evidence="3 4">
    <name type="scientific">Heligmosomoides polygyrus</name>
    <name type="common">Parasitic roundworm</name>
    <dbReference type="NCBI Taxonomy" id="6339"/>
    <lineage>
        <taxon>Eukaryota</taxon>
        <taxon>Metazoa</taxon>
        <taxon>Ecdysozoa</taxon>
        <taxon>Nematoda</taxon>
        <taxon>Chromadorea</taxon>
        <taxon>Rhabditida</taxon>
        <taxon>Rhabditina</taxon>
        <taxon>Rhabditomorpha</taxon>
        <taxon>Strongyloidea</taxon>
        <taxon>Heligmosomidae</taxon>
        <taxon>Heligmosomoides</taxon>
    </lineage>
</organism>
<feature type="compositionally biased region" description="Basic and acidic residues" evidence="1">
    <location>
        <begin position="70"/>
        <end position="82"/>
    </location>
</feature>
<evidence type="ECO:0000256" key="1">
    <source>
        <dbReference type="SAM" id="MobiDB-lite"/>
    </source>
</evidence>
<accession>A0A3P8DMJ0</accession>
<reference evidence="2 3" key="1">
    <citation type="submission" date="2018-11" db="EMBL/GenBank/DDBJ databases">
        <authorList>
            <consortium name="Pathogen Informatics"/>
        </authorList>
    </citation>
    <scope>NUCLEOTIDE SEQUENCE [LARGE SCALE GENOMIC DNA]</scope>
</reference>
<dbReference type="Proteomes" id="UP000050761">
    <property type="component" value="Unassembled WGS sequence"/>
</dbReference>
<keyword evidence="3" id="KW-1185">Reference proteome</keyword>
<dbReference type="WBParaSite" id="HPBE_0002254801-mRNA-1">
    <property type="protein sequence ID" value="HPBE_0002254801-mRNA-1"/>
    <property type="gene ID" value="HPBE_0002254801"/>
</dbReference>